<accession>A0A286G7R1</accession>
<evidence type="ECO:0000256" key="1">
    <source>
        <dbReference type="SAM" id="SignalP"/>
    </source>
</evidence>
<dbReference type="Proteomes" id="UP000219621">
    <property type="component" value="Unassembled WGS sequence"/>
</dbReference>
<dbReference type="OrthoDB" id="7324894at2"/>
<protein>
    <recommendedName>
        <fullName evidence="4">SGNH hydrolase-like domain-containing protein, acetyltransferase AlgX</fullName>
    </recommendedName>
</protein>
<dbReference type="AlphaFoldDB" id="A0A286G7R1"/>
<feature type="signal peptide" evidence="1">
    <location>
        <begin position="1"/>
        <end position="23"/>
    </location>
</feature>
<dbReference type="RefSeq" id="WP_097277623.1">
    <property type="nucleotide sequence ID" value="NZ_OCNJ01000001.1"/>
</dbReference>
<gene>
    <name evidence="2" type="ORF">SAMN05421508_101766</name>
</gene>
<dbReference type="EMBL" id="OCNJ01000001">
    <property type="protein sequence ID" value="SOD91014.1"/>
    <property type="molecule type" value="Genomic_DNA"/>
</dbReference>
<evidence type="ECO:0008006" key="4">
    <source>
        <dbReference type="Google" id="ProtNLM"/>
    </source>
</evidence>
<sequence>MSRHGRYLRLCAAAFAGTLAVAAAVNVAVDPYGLFGTPRVAGVNAVKPEASSHSRVAKPYQVAAARPATLVVGNSRPEMGLDPASACWSAAEQPVYNLGLPGASFAMQLEALRHGLAAGTVRTVVIGLDFLDFLHVGAVATAGEGGSGGGSPGDWQRRLALGPEGAGQWRQRLTDGWRAAVSLDALADSLRTVVAQHDPDAGDLRADGFNPARPYRAIIAAEGQRVLFAQKQDELRGLFSRPGLHLPAADTSPELAALDALLAELAARGVTPHLFLNPYHAAYLSAVDHGGLWPDFLRWKADLLAVTAAHGVPLWDFNTLGPFAREAVPPAGDRRTTLRWFWEPAHYTAALGERMLGALLGRDCAAPAEAPGERLTVAALAEQQRTLRPVLDAWKAGRVAETGEGGVVPVSSR</sequence>
<feature type="chain" id="PRO_5012538410" description="SGNH hydrolase-like domain-containing protein, acetyltransferase AlgX" evidence="1">
    <location>
        <begin position="24"/>
        <end position="413"/>
    </location>
</feature>
<reference evidence="2 3" key="1">
    <citation type="submission" date="2017-09" db="EMBL/GenBank/DDBJ databases">
        <authorList>
            <person name="Ehlers B."/>
            <person name="Leendertz F.H."/>
        </authorList>
    </citation>
    <scope>NUCLEOTIDE SEQUENCE [LARGE SCALE GENOMIC DNA]</scope>
    <source>
        <strain evidence="2 3">USBA 140</strain>
    </source>
</reference>
<keyword evidence="1" id="KW-0732">Signal</keyword>
<keyword evidence="3" id="KW-1185">Reference proteome</keyword>
<organism evidence="2 3">
    <name type="scientific">Caenispirillum bisanense</name>
    <dbReference type="NCBI Taxonomy" id="414052"/>
    <lineage>
        <taxon>Bacteria</taxon>
        <taxon>Pseudomonadati</taxon>
        <taxon>Pseudomonadota</taxon>
        <taxon>Alphaproteobacteria</taxon>
        <taxon>Rhodospirillales</taxon>
        <taxon>Novispirillaceae</taxon>
        <taxon>Caenispirillum</taxon>
    </lineage>
</organism>
<proteinExistence type="predicted"/>
<evidence type="ECO:0000313" key="2">
    <source>
        <dbReference type="EMBL" id="SOD91014.1"/>
    </source>
</evidence>
<evidence type="ECO:0000313" key="3">
    <source>
        <dbReference type="Proteomes" id="UP000219621"/>
    </source>
</evidence>
<name>A0A286G7R1_9PROT</name>